<gene>
    <name evidence="1" type="ORF">MGAL_10B065220</name>
</gene>
<organism evidence="1 2">
    <name type="scientific">Mytilus galloprovincialis</name>
    <name type="common">Mediterranean mussel</name>
    <dbReference type="NCBI Taxonomy" id="29158"/>
    <lineage>
        <taxon>Eukaryota</taxon>
        <taxon>Metazoa</taxon>
        <taxon>Spiralia</taxon>
        <taxon>Lophotrochozoa</taxon>
        <taxon>Mollusca</taxon>
        <taxon>Bivalvia</taxon>
        <taxon>Autobranchia</taxon>
        <taxon>Pteriomorphia</taxon>
        <taxon>Mytilida</taxon>
        <taxon>Mytiloidea</taxon>
        <taxon>Mytilidae</taxon>
        <taxon>Mytilinae</taxon>
        <taxon>Mytilus</taxon>
    </lineage>
</organism>
<sequence length="440" mass="49199">MERPRPGETAFLITVLPVPGDSANAVPHTKKLRTRVAHIWGNRRLQPNRSAMERPRPGETAFLITVLPVPGDSANAVPHTKKLRTRVAHIWGNRRLQPNRSAMERPRPGETAFLITVLPVPGDSANAVPHTKKLRTRVAHIWGNRRLQPNRSAMERPRPGETAFLITVLPVPGDSANAVPHTKKLRTRVAHIWGNRRLQPNRSAMERPRPGETAFLITVLPVPGDSANAVPHTKKLRTRVAHIWGNRRLQPNRSAMERPRPGETAFLITVLPVPGDSANAVPHTKKLRTRVAHIWGNRRLQPNRSAMERPRPGETAFLITVLPVPGDSANAVPHTKKLRTRVAHIWGNRRLQPNRSAMERPRPGETAFLITVLPVPGDSANAVPHTKKLRTRVAHIWGNRRLQPNRSAMERPRPGETAFLITVLPVPGKYAWISDICPFE</sequence>
<protein>
    <submittedName>
        <fullName evidence="1">Uncharacterized protein</fullName>
    </submittedName>
</protein>
<name>A0A8B6D5Y6_MYTGA</name>
<dbReference type="EMBL" id="UYJE01002880">
    <property type="protein sequence ID" value="VDI14578.1"/>
    <property type="molecule type" value="Genomic_DNA"/>
</dbReference>
<comment type="caution">
    <text evidence="1">The sequence shown here is derived from an EMBL/GenBank/DDBJ whole genome shotgun (WGS) entry which is preliminary data.</text>
</comment>
<dbReference type="Proteomes" id="UP000596742">
    <property type="component" value="Unassembled WGS sequence"/>
</dbReference>
<keyword evidence="2" id="KW-1185">Reference proteome</keyword>
<evidence type="ECO:0000313" key="2">
    <source>
        <dbReference type="Proteomes" id="UP000596742"/>
    </source>
</evidence>
<reference evidence="1" key="1">
    <citation type="submission" date="2018-11" db="EMBL/GenBank/DDBJ databases">
        <authorList>
            <person name="Alioto T."/>
            <person name="Alioto T."/>
        </authorList>
    </citation>
    <scope>NUCLEOTIDE SEQUENCE</scope>
</reference>
<dbReference type="OrthoDB" id="8196809at2759"/>
<evidence type="ECO:0000313" key="1">
    <source>
        <dbReference type="EMBL" id="VDI14578.1"/>
    </source>
</evidence>
<accession>A0A8B6D5Y6</accession>
<dbReference type="AlphaFoldDB" id="A0A8B6D5Y6"/>
<proteinExistence type="predicted"/>